<feature type="active site" description="Nucleophile" evidence="5">
    <location>
        <position position="47"/>
    </location>
</feature>
<dbReference type="PANTHER" id="PTHR13767">
    <property type="entry name" value="TRNA-PSEUDOURIDINE SYNTHASE"/>
    <property type="match status" value="1"/>
</dbReference>
<sequence length="318" mass="33922">MARRRKGNPVHGWLVIDKPLGVTSAAVVNKARWALDARKAGHAGTLDPLATGVLAVAFGEATKTVALAQEGVKTYRFTVRLGQATATDDAEGAVIAESDARPTDAEIRAALAAFEGDIMQTPPRFSAIKVAGERAYDLAREGEEFALVARPLRVHRIVMVARPDADHAEIEMTCGKGGYVRSVARDLGEALGCHGHVSALRRIASGAFRVEDAIPFDQLDAIRDGAPAPLLRVEAGLSEFPCRRADAADAARLANGQAIALGGLDIAESDLAWVEHERRPRAIVERRGPFLQPVRVFNFEDDRPQAPAAGGTPEGHKA</sequence>
<dbReference type="GO" id="GO:0160148">
    <property type="term" value="F:tRNA pseudouridine(55) synthase activity"/>
    <property type="evidence" value="ECO:0007669"/>
    <property type="project" value="UniProtKB-EC"/>
</dbReference>
<organism evidence="8 9">
    <name type="scientific">Thermohalobaculum xanthum</name>
    <dbReference type="NCBI Taxonomy" id="2753746"/>
    <lineage>
        <taxon>Bacteria</taxon>
        <taxon>Pseudomonadati</taxon>
        <taxon>Pseudomonadota</taxon>
        <taxon>Alphaproteobacteria</taxon>
        <taxon>Rhodobacterales</taxon>
        <taxon>Paracoccaceae</taxon>
        <taxon>Thermohalobaculum</taxon>
    </lineage>
</organism>
<dbReference type="InterPro" id="IPR032819">
    <property type="entry name" value="TruB_C"/>
</dbReference>
<dbReference type="RefSeq" id="WP_200611048.1">
    <property type="nucleotide sequence ID" value="NZ_JAEHHL010000008.1"/>
</dbReference>
<dbReference type="HAMAP" id="MF_01080">
    <property type="entry name" value="TruB_bact"/>
    <property type="match status" value="1"/>
</dbReference>
<dbReference type="PANTHER" id="PTHR13767:SF2">
    <property type="entry name" value="PSEUDOURIDYLATE SYNTHASE TRUB1"/>
    <property type="match status" value="1"/>
</dbReference>
<evidence type="ECO:0000256" key="1">
    <source>
        <dbReference type="ARBA" id="ARBA00000385"/>
    </source>
</evidence>
<evidence type="ECO:0000256" key="5">
    <source>
        <dbReference type="HAMAP-Rule" id="MF_01080"/>
    </source>
</evidence>
<comment type="caution">
    <text evidence="8">The sequence shown here is derived from an EMBL/GenBank/DDBJ whole genome shotgun (WGS) entry which is preliminary data.</text>
</comment>
<dbReference type="AlphaFoldDB" id="A0A8J7SDZ1"/>
<accession>A0A8J7SDZ1</accession>
<reference evidence="8" key="1">
    <citation type="submission" date="2020-12" db="EMBL/GenBank/DDBJ databases">
        <title>Bacterial taxonomy.</title>
        <authorList>
            <person name="Pan X."/>
        </authorList>
    </citation>
    <scope>NUCLEOTIDE SEQUENCE</scope>
    <source>
        <strain evidence="8">M0105</strain>
    </source>
</reference>
<evidence type="ECO:0000259" key="6">
    <source>
        <dbReference type="Pfam" id="PF01509"/>
    </source>
</evidence>
<proteinExistence type="inferred from homology"/>
<dbReference type="GO" id="GO:1990481">
    <property type="term" value="P:mRNA pseudouridine synthesis"/>
    <property type="evidence" value="ECO:0007669"/>
    <property type="project" value="TreeGrafter"/>
</dbReference>
<dbReference type="InterPro" id="IPR014780">
    <property type="entry name" value="tRNA_psdUridine_synth_TruB"/>
</dbReference>
<comment type="function">
    <text evidence="5">Responsible for synthesis of pseudouridine from uracil-55 in the psi GC loop of transfer RNAs.</text>
</comment>
<dbReference type="CDD" id="cd02573">
    <property type="entry name" value="PseudoU_synth_EcTruB"/>
    <property type="match status" value="1"/>
</dbReference>
<dbReference type="GO" id="GO:0003723">
    <property type="term" value="F:RNA binding"/>
    <property type="evidence" value="ECO:0007669"/>
    <property type="project" value="InterPro"/>
</dbReference>
<feature type="domain" description="tRNA pseudouridylate synthase B C-terminal" evidence="7">
    <location>
        <begin position="181"/>
        <end position="221"/>
    </location>
</feature>
<evidence type="ECO:0000256" key="2">
    <source>
        <dbReference type="ARBA" id="ARBA00005642"/>
    </source>
</evidence>
<protein>
    <recommendedName>
        <fullName evidence="5">tRNA pseudouridine synthase B</fullName>
        <ecNumber evidence="5">5.4.99.25</ecNumber>
    </recommendedName>
    <alternativeName>
        <fullName evidence="5">tRNA pseudouridine(55) synthase</fullName>
        <shortName evidence="5">Psi55 synthase</shortName>
    </alternativeName>
    <alternativeName>
        <fullName evidence="5">tRNA pseudouridylate synthase</fullName>
    </alternativeName>
    <alternativeName>
        <fullName evidence="5">tRNA-uridine isomerase</fullName>
    </alternativeName>
</protein>
<name>A0A8J7SDZ1_9RHOB</name>
<comment type="similarity">
    <text evidence="2 5">Belongs to the pseudouridine synthase TruB family. Type 1 subfamily.</text>
</comment>
<dbReference type="InterPro" id="IPR020103">
    <property type="entry name" value="PsdUridine_synth_cat_dom_sf"/>
</dbReference>
<feature type="domain" description="Pseudouridine synthase II N-terminal" evidence="6">
    <location>
        <begin position="32"/>
        <end position="180"/>
    </location>
</feature>
<comment type="catalytic activity">
    <reaction evidence="1 5">
        <text>uridine(55) in tRNA = pseudouridine(55) in tRNA</text>
        <dbReference type="Rhea" id="RHEA:42532"/>
        <dbReference type="Rhea" id="RHEA-COMP:10101"/>
        <dbReference type="Rhea" id="RHEA-COMP:10102"/>
        <dbReference type="ChEBI" id="CHEBI:65314"/>
        <dbReference type="ChEBI" id="CHEBI:65315"/>
        <dbReference type="EC" id="5.4.99.25"/>
    </reaction>
</comment>
<dbReference type="Gene3D" id="3.30.2350.10">
    <property type="entry name" value="Pseudouridine synthase"/>
    <property type="match status" value="1"/>
</dbReference>
<evidence type="ECO:0000259" key="7">
    <source>
        <dbReference type="Pfam" id="PF16198"/>
    </source>
</evidence>
<keyword evidence="4 5" id="KW-0413">Isomerase</keyword>
<keyword evidence="9" id="KW-1185">Reference proteome</keyword>
<dbReference type="SUPFAM" id="SSF55120">
    <property type="entry name" value="Pseudouridine synthase"/>
    <property type="match status" value="1"/>
</dbReference>
<dbReference type="NCBIfam" id="TIGR00431">
    <property type="entry name" value="TruB"/>
    <property type="match status" value="1"/>
</dbReference>
<evidence type="ECO:0000313" key="8">
    <source>
        <dbReference type="EMBL" id="MBK0400367.1"/>
    </source>
</evidence>
<keyword evidence="3 5" id="KW-0819">tRNA processing</keyword>
<evidence type="ECO:0000256" key="3">
    <source>
        <dbReference type="ARBA" id="ARBA00022694"/>
    </source>
</evidence>
<gene>
    <name evidence="5 8" type="primary">truB</name>
    <name evidence="8" type="ORF">H0I76_14295</name>
</gene>
<dbReference type="GO" id="GO:0031119">
    <property type="term" value="P:tRNA pseudouridine synthesis"/>
    <property type="evidence" value="ECO:0007669"/>
    <property type="project" value="UniProtKB-UniRule"/>
</dbReference>
<dbReference type="Proteomes" id="UP000655420">
    <property type="component" value="Unassembled WGS sequence"/>
</dbReference>
<dbReference type="EC" id="5.4.99.25" evidence="5"/>
<evidence type="ECO:0000256" key="4">
    <source>
        <dbReference type="ARBA" id="ARBA00023235"/>
    </source>
</evidence>
<dbReference type="EMBL" id="JAEHHL010000008">
    <property type="protein sequence ID" value="MBK0400367.1"/>
    <property type="molecule type" value="Genomic_DNA"/>
</dbReference>
<evidence type="ECO:0000313" key="9">
    <source>
        <dbReference type="Proteomes" id="UP000655420"/>
    </source>
</evidence>
<dbReference type="InterPro" id="IPR002501">
    <property type="entry name" value="PsdUridine_synth_N"/>
</dbReference>
<dbReference type="Pfam" id="PF01509">
    <property type="entry name" value="TruB_N"/>
    <property type="match status" value="1"/>
</dbReference>
<dbReference type="Pfam" id="PF16198">
    <property type="entry name" value="TruB_C_2"/>
    <property type="match status" value="1"/>
</dbReference>